<evidence type="ECO:0000256" key="4">
    <source>
        <dbReference type="ARBA" id="ARBA00022553"/>
    </source>
</evidence>
<dbReference type="EMBL" id="ML977632">
    <property type="protein sequence ID" value="KAF1995905.1"/>
    <property type="molecule type" value="Genomic_DNA"/>
</dbReference>
<feature type="domain" description="RPA43 OB" evidence="10">
    <location>
        <begin position="120"/>
        <end position="224"/>
    </location>
</feature>
<comment type="similarity">
    <text evidence="2">Belongs to the eukaryotic RPA43 RNA polymerase subunit family.</text>
</comment>
<sequence>MAPIAESTESSLFHLTKITQYIALPPSGLANPLPAACASIISPLLLTYYPPARGIVLAYQNVKLSSSPPQAPKPSRHSTHTAPPTEDESIIQGGELLSAIIDEYSAVYFWVTADLLVWRPEKNAWIEGRVTHQSSSHITLSHLNSFNISVLATSLPRDWTFTFPASHTKAAWKRAGASGKQVLGDEEGYWVDGEGSLVEETLRLRITDWEFRRGGGKGVLRVEGRRRRGRVR</sequence>
<feature type="domain" description="RNA polymerase Rpb7-like N-terminal" evidence="9">
    <location>
        <begin position="20"/>
        <end position="66"/>
    </location>
</feature>
<keyword evidence="4" id="KW-0597">Phosphoprotein</keyword>
<keyword evidence="6 7" id="KW-0539">Nucleus</keyword>
<keyword evidence="5 7" id="KW-0804">Transcription</keyword>
<keyword evidence="3 7" id="KW-0240">DNA-directed RNA polymerase</keyword>
<dbReference type="FunFam" id="3.30.1490.120:FF:000004">
    <property type="entry name" value="RNA polymerase I subunit Rpa43"/>
    <property type="match status" value="1"/>
</dbReference>
<protein>
    <recommendedName>
        <fullName evidence="7">DNA-directed RNA polymerase subunit</fullName>
    </recommendedName>
</protein>
<dbReference type="InterPro" id="IPR045113">
    <property type="entry name" value="Rpb7-like"/>
</dbReference>
<accession>A0A6A5W9V8</accession>
<evidence type="ECO:0000313" key="11">
    <source>
        <dbReference type="EMBL" id="KAF1995905.1"/>
    </source>
</evidence>
<evidence type="ECO:0000313" key="12">
    <source>
        <dbReference type="Proteomes" id="UP000799779"/>
    </source>
</evidence>
<organism evidence="11 12">
    <name type="scientific">Amniculicola lignicola CBS 123094</name>
    <dbReference type="NCBI Taxonomy" id="1392246"/>
    <lineage>
        <taxon>Eukaryota</taxon>
        <taxon>Fungi</taxon>
        <taxon>Dikarya</taxon>
        <taxon>Ascomycota</taxon>
        <taxon>Pezizomycotina</taxon>
        <taxon>Dothideomycetes</taxon>
        <taxon>Pleosporomycetidae</taxon>
        <taxon>Pleosporales</taxon>
        <taxon>Amniculicolaceae</taxon>
        <taxon>Amniculicola</taxon>
    </lineage>
</organism>
<dbReference type="PANTHER" id="PTHR12709">
    <property type="entry name" value="DNA-DIRECTED RNA POLYMERASE II, III"/>
    <property type="match status" value="1"/>
</dbReference>
<proteinExistence type="inferred from homology"/>
<comment type="function">
    <text evidence="7">DNA-dependent RNA polymerase which catalyzes the transcription of DNA into RNA using the four ribonucleoside triphosphates as substrates.</text>
</comment>
<evidence type="ECO:0000256" key="7">
    <source>
        <dbReference type="RuleBase" id="RU369086"/>
    </source>
</evidence>
<dbReference type="Gene3D" id="3.30.1490.120">
    <property type="entry name" value="RNA polymerase Rpb7-like, N-terminal domain"/>
    <property type="match status" value="1"/>
</dbReference>
<evidence type="ECO:0000256" key="3">
    <source>
        <dbReference type="ARBA" id="ARBA00022478"/>
    </source>
</evidence>
<name>A0A6A5W9V8_9PLEO</name>
<dbReference type="InterPro" id="IPR041178">
    <property type="entry name" value="RPA43_OB"/>
</dbReference>
<dbReference type="InterPro" id="IPR036898">
    <property type="entry name" value="RNA_pol_Rpb7-like_N_sf"/>
</dbReference>
<dbReference type="Pfam" id="PF17875">
    <property type="entry name" value="RPA43_OB"/>
    <property type="match status" value="1"/>
</dbReference>
<dbReference type="GO" id="GO:0006362">
    <property type="term" value="P:transcription elongation by RNA polymerase I"/>
    <property type="evidence" value="ECO:0007669"/>
    <property type="project" value="UniProtKB-ARBA"/>
</dbReference>
<keyword evidence="12" id="KW-1185">Reference proteome</keyword>
<evidence type="ECO:0000256" key="8">
    <source>
        <dbReference type="SAM" id="MobiDB-lite"/>
    </source>
</evidence>
<dbReference type="Gene3D" id="2.40.50.1060">
    <property type="match status" value="1"/>
</dbReference>
<evidence type="ECO:0000259" key="10">
    <source>
        <dbReference type="Pfam" id="PF17875"/>
    </source>
</evidence>
<dbReference type="PANTHER" id="PTHR12709:SF5">
    <property type="entry name" value="DNA-DIRECTED RNA POLYMERASE I SUBUNIT RPA43"/>
    <property type="match status" value="1"/>
</dbReference>
<evidence type="ECO:0000256" key="5">
    <source>
        <dbReference type="ARBA" id="ARBA00023163"/>
    </source>
</evidence>
<evidence type="ECO:0000256" key="2">
    <source>
        <dbReference type="ARBA" id="ARBA00005930"/>
    </source>
</evidence>
<comment type="subcellular location">
    <subcellularLocation>
        <location evidence="1">Nucleus</location>
        <location evidence="1">Nucleolus</location>
    </subcellularLocation>
</comment>
<dbReference type="InterPro" id="IPR005576">
    <property type="entry name" value="Rpb7-like_N"/>
</dbReference>
<evidence type="ECO:0000256" key="6">
    <source>
        <dbReference type="ARBA" id="ARBA00023242"/>
    </source>
</evidence>
<feature type="region of interest" description="Disordered" evidence="8">
    <location>
        <begin position="65"/>
        <end position="88"/>
    </location>
</feature>
<reference evidence="11" key="1">
    <citation type="journal article" date="2020" name="Stud. Mycol.">
        <title>101 Dothideomycetes genomes: a test case for predicting lifestyles and emergence of pathogens.</title>
        <authorList>
            <person name="Haridas S."/>
            <person name="Albert R."/>
            <person name="Binder M."/>
            <person name="Bloem J."/>
            <person name="Labutti K."/>
            <person name="Salamov A."/>
            <person name="Andreopoulos B."/>
            <person name="Baker S."/>
            <person name="Barry K."/>
            <person name="Bills G."/>
            <person name="Bluhm B."/>
            <person name="Cannon C."/>
            <person name="Castanera R."/>
            <person name="Culley D."/>
            <person name="Daum C."/>
            <person name="Ezra D."/>
            <person name="Gonzalez J."/>
            <person name="Henrissat B."/>
            <person name="Kuo A."/>
            <person name="Liang C."/>
            <person name="Lipzen A."/>
            <person name="Lutzoni F."/>
            <person name="Magnuson J."/>
            <person name="Mondo S."/>
            <person name="Nolan M."/>
            <person name="Ohm R."/>
            <person name="Pangilinan J."/>
            <person name="Park H.-J."/>
            <person name="Ramirez L."/>
            <person name="Alfaro M."/>
            <person name="Sun H."/>
            <person name="Tritt A."/>
            <person name="Yoshinaga Y."/>
            <person name="Zwiers L.-H."/>
            <person name="Turgeon B."/>
            <person name="Goodwin S."/>
            <person name="Spatafora J."/>
            <person name="Crous P."/>
            <person name="Grigoriev I."/>
        </authorList>
    </citation>
    <scope>NUCLEOTIDE SEQUENCE</scope>
    <source>
        <strain evidence="11">CBS 123094</strain>
    </source>
</reference>
<gene>
    <name evidence="11" type="ORF">P154DRAFT_331490</name>
</gene>
<dbReference type="Pfam" id="PF03876">
    <property type="entry name" value="SHS2_Rpb7-N"/>
    <property type="match status" value="1"/>
</dbReference>
<dbReference type="OrthoDB" id="10250504at2759"/>
<evidence type="ECO:0000256" key="1">
    <source>
        <dbReference type="ARBA" id="ARBA00004604"/>
    </source>
</evidence>
<dbReference type="GO" id="GO:0005736">
    <property type="term" value="C:RNA polymerase I complex"/>
    <property type="evidence" value="ECO:0007669"/>
    <property type="project" value="UniProtKB-ARBA"/>
</dbReference>
<evidence type="ECO:0000259" key="9">
    <source>
        <dbReference type="Pfam" id="PF03876"/>
    </source>
</evidence>
<dbReference type="AlphaFoldDB" id="A0A6A5W9V8"/>
<dbReference type="GO" id="GO:0006361">
    <property type="term" value="P:transcription initiation at RNA polymerase I promoter"/>
    <property type="evidence" value="ECO:0007669"/>
    <property type="project" value="UniProtKB-ARBA"/>
</dbReference>
<dbReference type="Proteomes" id="UP000799779">
    <property type="component" value="Unassembled WGS sequence"/>
</dbReference>